<dbReference type="EMBL" id="UYJE01004393">
    <property type="protein sequence ID" value="VDI27680.1"/>
    <property type="molecule type" value="Genomic_DNA"/>
</dbReference>
<keyword evidence="4" id="KW-1185">Reference proteome</keyword>
<dbReference type="AlphaFoldDB" id="A0A8B6E1F7"/>
<comment type="caution">
    <text evidence="3">The sequence shown here is derived from an EMBL/GenBank/DDBJ whole genome shotgun (WGS) entry which is preliminary data.</text>
</comment>
<evidence type="ECO:0000313" key="4">
    <source>
        <dbReference type="Proteomes" id="UP000596742"/>
    </source>
</evidence>
<dbReference type="OrthoDB" id="6062515at2759"/>
<accession>A0A8B6E1F7</accession>
<reference evidence="3" key="1">
    <citation type="submission" date="2018-11" db="EMBL/GenBank/DDBJ databases">
        <authorList>
            <person name="Alioto T."/>
            <person name="Alioto T."/>
        </authorList>
    </citation>
    <scope>NUCLEOTIDE SEQUENCE</scope>
</reference>
<protein>
    <recommendedName>
        <fullName evidence="2">Integrase catalytic domain-containing protein</fullName>
    </recommendedName>
</protein>
<dbReference type="InterPro" id="IPR036397">
    <property type="entry name" value="RNaseH_sf"/>
</dbReference>
<dbReference type="Pfam" id="PF00665">
    <property type="entry name" value="rve"/>
    <property type="match status" value="1"/>
</dbReference>
<dbReference type="Gene3D" id="3.30.420.10">
    <property type="entry name" value="Ribonuclease H-like superfamily/Ribonuclease H"/>
    <property type="match status" value="1"/>
</dbReference>
<dbReference type="PANTHER" id="PTHR37984">
    <property type="entry name" value="PROTEIN CBG26694"/>
    <property type="match status" value="1"/>
</dbReference>
<name>A0A8B6E1F7_MYTGA</name>
<dbReference type="PANTHER" id="PTHR37984:SF5">
    <property type="entry name" value="PROTEIN NYNRIN-LIKE"/>
    <property type="match status" value="1"/>
</dbReference>
<dbReference type="InterPro" id="IPR050951">
    <property type="entry name" value="Retrovirus_Pol_polyprotein"/>
</dbReference>
<evidence type="ECO:0000259" key="2">
    <source>
        <dbReference type="PROSITE" id="PS50994"/>
    </source>
</evidence>
<gene>
    <name evidence="3" type="ORF">MGAL_10B093647</name>
</gene>
<feature type="domain" description="Integrase catalytic" evidence="2">
    <location>
        <begin position="62"/>
        <end position="218"/>
    </location>
</feature>
<dbReference type="SUPFAM" id="SSF53098">
    <property type="entry name" value="Ribonuclease H-like"/>
    <property type="match status" value="1"/>
</dbReference>
<proteinExistence type="predicted"/>
<sequence length="429" mass="49564">MIKENHKKDHRKADTIYEALRTTVFPVVRETIKILFKTEVKCQQCASAIDLPKTTTTRRPIPATYPNSRWQVDLKKMPAVRGYTYACNIIDCYSRFAFGGPTKTKTAKEIADLILKYLYLLGSPRILQSDNGKEFSNSNLADVIDVFKTRQIHGRPYHPQSQGRVERFNRTLTEYFRIQMSVHKDWPSELQEFYYNYNNRVHKATKPATPYQLFFQRPNFAPPVDEQIPFTILTQEERLFLTTAHLDVEDKDLDPHGTEESTETYQPEVGDGFISEHINDGVYPSEENISFEEAMDILEMDTNEEETSRGQINSTNNNNITENVNKEAEISKQSNPVEENPDERICDDVPDSPSDDKCIKFADYILEFYIDSNSRFPPTIWASRPDPDQKRTMNGAEKAVDCDPLARASHYYRALYTSAKSMYFTKSIC</sequence>
<feature type="region of interest" description="Disordered" evidence="1">
    <location>
        <begin position="306"/>
        <end position="352"/>
    </location>
</feature>
<dbReference type="GO" id="GO:0003676">
    <property type="term" value="F:nucleic acid binding"/>
    <property type="evidence" value="ECO:0007669"/>
    <property type="project" value="InterPro"/>
</dbReference>
<evidence type="ECO:0000256" key="1">
    <source>
        <dbReference type="SAM" id="MobiDB-lite"/>
    </source>
</evidence>
<evidence type="ECO:0000313" key="3">
    <source>
        <dbReference type="EMBL" id="VDI27680.1"/>
    </source>
</evidence>
<dbReference type="InterPro" id="IPR012337">
    <property type="entry name" value="RNaseH-like_sf"/>
</dbReference>
<organism evidence="3 4">
    <name type="scientific">Mytilus galloprovincialis</name>
    <name type="common">Mediterranean mussel</name>
    <dbReference type="NCBI Taxonomy" id="29158"/>
    <lineage>
        <taxon>Eukaryota</taxon>
        <taxon>Metazoa</taxon>
        <taxon>Spiralia</taxon>
        <taxon>Lophotrochozoa</taxon>
        <taxon>Mollusca</taxon>
        <taxon>Bivalvia</taxon>
        <taxon>Autobranchia</taxon>
        <taxon>Pteriomorphia</taxon>
        <taxon>Mytilida</taxon>
        <taxon>Mytiloidea</taxon>
        <taxon>Mytilidae</taxon>
        <taxon>Mytilinae</taxon>
        <taxon>Mytilus</taxon>
    </lineage>
</organism>
<feature type="compositionally biased region" description="Low complexity" evidence="1">
    <location>
        <begin position="312"/>
        <end position="323"/>
    </location>
</feature>
<dbReference type="Proteomes" id="UP000596742">
    <property type="component" value="Unassembled WGS sequence"/>
</dbReference>
<dbReference type="GO" id="GO:0015074">
    <property type="term" value="P:DNA integration"/>
    <property type="evidence" value="ECO:0007669"/>
    <property type="project" value="InterPro"/>
</dbReference>
<dbReference type="PROSITE" id="PS50994">
    <property type="entry name" value="INTEGRASE"/>
    <property type="match status" value="1"/>
</dbReference>
<dbReference type="InterPro" id="IPR001584">
    <property type="entry name" value="Integrase_cat-core"/>
</dbReference>